<evidence type="ECO:0000313" key="2">
    <source>
        <dbReference type="Proteomes" id="UP000691718"/>
    </source>
</evidence>
<dbReference type="Proteomes" id="UP000691718">
    <property type="component" value="Unassembled WGS sequence"/>
</dbReference>
<protein>
    <submittedName>
        <fullName evidence="1">(apollo) hypothetical protein</fullName>
    </submittedName>
</protein>
<gene>
    <name evidence="1" type="ORF">PAPOLLO_LOCUS27077</name>
</gene>
<dbReference type="EMBL" id="CAJQZP010001624">
    <property type="protein sequence ID" value="CAG5057232.1"/>
    <property type="molecule type" value="Genomic_DNA"/>
</dbReference>
<comment type="caution">
    <text evidence="1">The sequence shown here is derived from an EMBL/GenBank/DDBJ whole genome shotgun (WGS) entry which is preliminary data.</text>
</comment>
<keyword evidence="2" id="KW-1185">Reference proteome</keyword>
<organism evidence="1 2">
    <name type="scientific">Parnassius apollo</name>
    <name type="common">Apollo butterfly</name>
    <name type="synonym">Papilio apollo</name>
    <dbReference type="NCBI Taxonomy" id="110799"/>
    <lineage>
        <taxon>Eukaryota</taxon>
        <taxon>Metazoa</taxon>
        <taxon>Ecdysozoa</taxon>
        <taxon>Arthropoda</taxon>
        <taxon>Hexapoda</taxon>
        <taxon>Insecta</taxon>
        <taxon>Pterygota</taxon>
        <taxon>Neoptera</taxon>
        <taxon>Endopterygota</taxon>
        <taxon>Lepidoptera</taxon>
        <taxon>Glossata</taxon>
        <taxon>Ditrysia</taxon>
        <taxon>Papilionoidea</taxon>
        <taxon>Papilionidae</taxon>
        <taxon>Parnassiinae</taxon>
        <taxon>Parnassini</taxon>
        <taxon>Parnassius</taxon>
        <taxon>Parnassius</taxon>
    </lineage>
</organism>
<reference evidence="1" key="1">
    <citation type="submission" date="2021-04" db="EMBL/GenBank/DDBJ databases">
        <authorList>
            <person name="Tunstrom K."/>
        </authorList>
    </citation>
    <scope>NUCLEOTIDE SEQUENCE</scope>
</reference>
<evidence type="ECO:0000313" key="1">
    <source>
        <dbReference type="EMBL" id="CAG5057232.1"/>
    </source>
</evidence>
<dbReference type="AlphaFoldDB" id="A0A8S3Y8K8"/>
<accession>A0A8S3Y8K8</accession>
<dbReference type="OrthoDB" id="418495at2759"/>
<sequence>MTKPIGLAEYRITENLPENIKTSLPIIEELEAELSKISDEEKKLISIELVNKQDLENFIKIFTVLDKHIAAKTLFAEEVRIKYKQHNGKEVVKLLKDTDFTYHEVENVLNYLSKHGMKVPRSVMAHTLFAACNHALESKNVAFSFSEGSPQFNIRVSKNTFIITPMSEENLELNSQSSKTLIESLQSEKNIYDCIVEENTIKVIVHSEIHQAINLIIKSLIKSRLLAKEEEGKFKEKLRQLAFKDQAFVEYSSIKTISRYPHNHPLRKHESITKDIENILCDFIANENSEFAIERLNKLSSAVSPDTPRIITKTIYKLVKFH</sequence>
<proteinExistence type="predicted"/>
<name>A0A8S3Y8K8_PARAO</name>